<keyword evidence="8 9" id="KW-0472">Membrane</keyword>
<accession>A0AAN6PMG2</accession>
<protein>
    <submittedName>
        <fullName evidence="12">Arsenical-resistance protein Acr3</fullName>
    </submittedName>
</protein>
<dbReference type="NCBIfam" id="TIGR00832">
    <property type="entry name" value="acr3"/>
    <property type="match status" value="1"/>
</dbReference>
<feature type="transmembrane region" description="Helical" evidence="11">
    <location>
        <begin position="302"/>
        <end position="324"/>
    </location>
</feature>
<feature type="transmembrane region" description="Helical" evidence="11">
    <location>
        <begin position="193"/>
        <end position="218"/>
    </location>
</feature>
<evidence type="ECO:0000313" key="12">
    <source>
        <dbReference type="EMBL" id="KAK4043676.1"/>
    </source>
</evidence>
<evidence type="ECO:0000256" key="2">
    <source>
        <dbReference type="ARBA" id="ARBA00010110"/>
    </source>
</evidence>
<dbReference type="GO" id="GO:0015297">
    <property type="term" value="F:antiporter activity"/>
    <property type="evidence" value="ECO:0007669"/>
    <property type="project" value="UniProtKB-UniRule"/>
</dbReference>
<keyword evidence="13" id="KW-1185">Reference proteome</keyword>
<dbReference type="GO" id="GO:0015105">
    <property type="term" value="F:arsenite transmembrane transporter activity"/>
    <property type="evidence" value="ECO:0007669"/>
    <property type="project" value="TreeGrafter"/>
</dbReference>
<evidence type="ECO:0000256" key="7">
    <source>
        <dbReference type="ARBA" id="ARBA00022989"/>
    </source>
</evidence>
<feature type="transmembrane region" description="Helical" evidence="11">
    <location>
        <begin position="230"/>
        <end position="256"/>
    </location>
</feature>
<dbReference type="EMBL" id="MU854325">
    <property type="protein sequence ID" value="KAK4043676.1"/>
    <property type="molecule type" value="Genomic_DNA"/>
</dbReference>
<keyword evidence="5 9" id="KW-0812">Transmembrane</keyword>
<feature type="transmembrane region" description="Helical" evidence="11">
    <location>
        <begin position="364"/>
        <end position="385"/>
    </location>
</feature>
<gene>
    <name evidence="12" type="ORF">C8A01DRAFT_43431</name>
</gene>
<feature type="transmembrane region" description="Helical" evidence="11">
    <location>
        <begin position="162"/>
        <end position="181"/>
    </location>
</feature>
<feature type="transmembrane region" description="Helical" evidence="11">
    <location>
        <begin position="133"/>
        <end position="156"/>
    </location>
</feature>
<evidence type="ECO:0000256" key="10">
    <source>
        <dbReference type="SAM" id="MobiDB-lite"/>
    </source>
</evidence>
<keyword evidence="4 9" id="KW-1003">Cell membrane</keyword>
<feature type="transmembrane region" description="Helical" evidence="11">
    <location>
        <begin position="93"/>
        <end position="112"/>
    </location>
</feature>
<dbReference type="InterPro" id="IPR002657">
    <property type="entry name" value="BilAc:Na_symport/Acr3"/>
</dbReference>
<evidence type="ECO:0000256" key="6">
    <source>
        <dbReference type="ARBA" id="ARBA00022849"/>
    </source>
</evidence>
<evidence type="ECO:0000313" key="13">
    <source>
        <dbReference type="Proteomes" id="UP001303115"/>
    </source>
</evidence>
<comment type="subcellular location">
    <subcellularLocation>
        <location evidence="1 9">Cell membrane</location>
        <topology evidence="1 9">Multi-pass membrane protein</topology>
    </subcellularLocation>
</comment>
<dbReference type="InterPro" id="IPR038770">
    <property type="entry name" value="Na+/solute_symporter_sf"/>
</dbReference>
<dbReference type="Pfam" id="PF01758">
    <property type="entry name" value="SBF"/>
    <property type="match status" value="1"/>
</dbReference>
<dbReference type="PANTHER" id="PTHR43057:SF1">
    <property type="entry name" value="ARSENICAL-RESISTANCE PROTEIN 3"/>
    <property type="match status" value="1"/>
</dbReference>
<comment type="caution">
    <text evidence="12">The sequence shown here is derived from an EMBL/GenBank/DDBJ whole genome shotgun (WGS) entry which is preliminary data.</text>
</comment>
<dbReference type="AlphaFoldDB" id="A0AAN6PMG2"/>
<feature type="transmembrane region" description="Helical" evidence="11">
    <location>
        <begin position="268"/>
        <end position="290"/>
    </location>
</feature>
<reference evidence="13" key="1">
    <citation type="journal article" date="2023" name="Mol. Phylogenet. Evol.">
        <title>Genome-scale phylogeny and comparative genomics of the fungal order Sordariales.</title>
        <authorList>
            <person name="Hensen N."/>
            <person name="Bonometti L."/>
            <person name="Westerberg I."/>
            <person name="Brannstrom I.O."/>
            <person name="Guillou S."/>
            <person name="Cros-Aarteil S."/>
            <person name="Calhoun S."/>
            <person name="Haridas S."/>
            <person name="Kuo A."/>
            <person name="Mondo S."/>
            <person name="Pangilinan J."/>
            <person name="Riley R."/>
            <person name="LaButti K."/>
            <person name="Andreopoulos B."/>
            <person name="Lipzen A."/>
            <person name="Chen C."/>
            <person name="Yan M."/>
            <person name="Daum C."/>
            <person name="Ng V."/>
            <person name="Clum A."/>
            <person name="Steindorff A."/>
            <person name="Ohm R.A."/>
            <person name="Martin F."/>
            <person name="Silar P."/>
            <person name="Natvig D.O."/>
            <person name="Lalanne C."/>
            <person name="Gautier V."/>
            <person name="Ament-Velasquez S.L."/>
            <person name="Kruys A."/>
            <person name="Hutchinson M.I."/>
            <person name="Powell A.J."/>
            <person name="Barry K."/>
            <person name="Miller A.N."/>
            <person name="Grigoriev I.V."/>
            <person name="Debuchy R."/>
            <person name="Gladieux P."/>
            <person name="Hiltunen Thoren M."/>
            <person name="Johannesson H."/>
        </authorList>
    </citation>
    <scope>NUCLEOTIDE SEQUENCE [LARGE SCALE GENOMIC DNA]</scope>
    <source>
        <strain evidence="13">CBS 284.82</strain>
    </source>
</reference>
<evidence type="ECO:0000256" key="8">
    <source>
        <dbReference type="ARBA" id="ARBA00023136"/>
    </source>
</evidence>
<keyword evidence="6" id="KW-0059">Arsenical resistance</keyword>
<keyword evidence="3 9" id="KW-0813">Transport</keyword>
<sequence>MASTDPVSPQPEGDIKAKDNTTADANATNSDVEKQDPQSPPCCKTPQSRLSAFSSLGFLDRFLAVWIFLAMLIGILLGNFVDDVGPALQKGTFVDVSLPIAIGLLVMMYPILCKVQYEKLHEVFRTREIWIQLGFSIVINWIIAPLVMLGLAWAFLPDQQGLREGLILVGIARCIAMVLIWNNLAGGNGDYCAILVAINSLLQIILFAPLSLLFIRVFNPTSHAAITISYSTVATSVGVFLGIPLGAAILTRLLLLRVLGPSRYQTHFLRFAAPWSLIGLLFTILVLFASQGKQVIHQIVSVVRVAAPLVVYFGVIFFATLLVARRMGFRYGFAVTQSFTAASNNFELAIAVAVAAYGPRSDQALAATVGPLIEVPVLLGLVYGVRWFARRRGWEE</sequence>
<proteinExistence type="inferred from homology"/>
<dbReference type="PIRSF" id="PIRSF005508">
    <property type="entry name" value="Acr3"/>
    <property type="match status" value="1"/>
</dbReference>
<dbReference type="PANTHER" id="PTHR43057">
    <property type="entry name" value="ARSENITE EFFLUX TRANSPORTER"/>
    <property type="match status" value="1"/>
</dbReference>
<dbReference type="Gene3D" id="1.20.1530.20">
    <property type="match status" value="1"/>
</dbReference>
<dbReference type="GO" id="GO:0015104">
    <property type="term" value="F:antimonite transmembrane transporter activity"/>
    <property type="evidence" value="ECO:0007669"/>
    <property type="project" value="TreeGrafter"/>
</dbReference>
<evidence type="ECO:0000256" key="4">
    <source>
        <dbReference type="ARBA" id="ARBA00022475"/>
    </source>
</evidence>
<evidence type="ECO:0000256" key="9">
    <source>
        <dbReference type="PIRNR" id="PIRNR005508"/>
    </source>
</evidence>
<organism evidence="12 13">
    <name type="scientific">Parachaetomium inaequale</name>
    <dbReference type="NCBI Taxonomy" id="2588326"/>
    <lineage>
        <taxon>Eukaryota</taxon>
        <taxon>Fungi</taxon>
        <taxon>Dikarya</taxon>
        <taxon>Ascomycota</taxon>
        <taxon>Pezizomycotina</taxon>
        <taxon>Sordariomycetes</taxon>
        <taxon>Sordariomycetidae</taxon>
        <taxon>Sordariales</taxon>
        <taxon>Chaetomiaceae</taxon>
        <taxon>Parachaetomium</taxon>
    </lineage>
</organism>
<evidence type="ECO:0000256" key="11">
    <source>
        <dbReference type="SAM" id="Phobius"/>
    </source>
</evidence>
<feature type="transmembrane region" description="Helical" evidence="11">
    <location>
        <begin position="62"/>
        <end position="81"/>
    </location>
</feature>
<evidence type="ECO:0000256" key="3">
    <source>
        <dbReference type="ARBA" id="ARBA00022448"/>
    </source>
</evidence>
<feature type="transmembrane region" description="Helical" evidence="11">
    <location>
        <begin position="331"/>
        <end position="358"/>
    </location>
</feature>
<dbReference type="GO" id="GO:0046685">
    <property type="term" value="P:response to arsenic-containing substance"/>
    <property type="evidence" value="ECO:0007669"/>
    <property type="project" value="UniProtKB-KW"/>
</dbReference>
<dbReference type="Proteomes" id="UP001303115">
    <property type="component" value="Unassembled WGS sequence"/>
</dbReference>
<evidence type="ECO:0000256" key="1">
    <source>
        <dbReference type="ARBA" id="ARBA00004651"/>
    </source>
</evidence>
<dbReference type="FunFam" id="1.20.1530.20:FF:000009">
    <property type="entry name" value="Arsenite transporter, ACR3 family"/>
    <property type="match status" value="1"/>
</dbReference>
<name>A0AAN6PMG2_9PEZI</name>
<dbReference type="GO" id="GO:0005886">
    <property type="term" value="C:plasma membrane"/>
    <property type="evidence" value="ECO:0007669"/>
    <property type="project" value="UniProtKB-SubCell"/>
</dbReference>
<evidence type="ECO:0000256" key="5">
    <source>
        <dbReference type="ARBA" id="ARBA00022692"/>
    </source>
</evidence>
<feature type="region of interest" description="Disordered" evidence="10">
    <location>
        <begin position="1"/>
        <end position="44"/>
    </location>
</feature>
<keyword evidence="7 9" id="KW-1133">Transmembrane helix</keyword>
<dbReference type="InterPro" id="IPR004706">
    <property type="entry name" value="Arsenical-R_Acr3"/>
</dbReference>
<comment type="similarity">
    <text evidence="2 9">Belongs to the arsenical resistance-3 (ACR3) (TC 2.A.59) family.</text>
</comment>